<dbReference type="InterPro" id="IPR004358">
    <property type="entry name" value="Sig_transdc_His_kin-like_C"/>
</dbReference>
<proteinExistence type="predicted"/>
<dbReference type="SMART" id="SM00091">
    <property type="entry name" value="PAS"/>
    <property type="match status" value="2"/>
</dbReference>
<dbReference type="PANTHER" id="PTHR43711:SF1">
    <property type="entry name" value="HISTIDINE KINASE 1"/>
    <property type="match status" value="1"/>
</dbReference>
<dbReference type="InterPro" id="IPR003594">
    <property type="entry name" value="HATPase_dom"/>
</dbReference>
<dbReference type="Gene3D" id="3.30.450.40">
    <property type="match status" value="1"/>
</dbReference>
<keyword evidence="5" id="KW-0418">Kinase</keyword>
<dbReference type="SUPFAM" id="SSF55781">
    <property type="entry name" value="GAF domain-like"/>
    <property type="match status" value="1"/>
</dbReference>
<dbReference type="NCBIfam" id="TIGR00229">
    <property type="entry name" value="sensory_box"/>
    <property type="match status" value="2"/>
</dbReference>
<keyword evidence="4" id="KW-0808">Transferase</keyword>
<evidence type="ECO:0000313" key="12">
    <source>
        <dbReference type="EMBL" id="SIR46664.1"/>
    </source>
</evidence>
<dbReference type="InterPro" id="IPR001789">
    <property type="entry name" value="Sig_transdc_resp-reg_receiver"/>
</dbReference>
<feature type="domain" description="PAS" evidence="11">
    <location>
        <begin position="137"/>
        <end position="207"/>
    </location>
</feature>
<dbReference type="EMBL" id="FTNO01000002">
    <property type="protein sequence ID" value="SIR46664.1"/>
    <property type="molecule type" value="Genomic_DNA"/>
</dbReference>
<dbReference type="Gene3D" id="3.30.565.10">
    <property type="entry name" value="Histidine kinase-like ATPase, C-terminal domain"/>
    <property type="match status" value="1"/>
</dbReference>
<dbReference type="InterPro" id="IPR035965">
    <property type="entry name" value="PAS-like_dom_sf"/>
</dbReference>
<dbReference type="PROSITE" id="PS50112">
    <property type="entry name" value="PAS"/>
    <property type="match status" value="1"/>
</dbReference>
<evidence type="ECO:0000259" key="10">
    <source>
        <dbReference type="PROSITE" id="PS50110"/>
    </source>
</evidence>
<dbReference type="GO" id="GO:0000155">
    <property type="term" value="F:phosphorelay sensor kinase activity"/>
    <property type="evidence" value="ECO:0007669"/>
    <property type="project" value="InterPro"/>
</dbReference>
<dbReference type="PRINTS" id="PR00344">
    <property type="entry name" value="BCTRLSENSOR"/>
</dbReference>
<gene>
    <name evidence="12" type="ORF">SAMN05421858_2353</name>
</gene>
<dbReference type="InterPro" id="IPR003018">
    <property type="entry name" value="GAF"/>
</dbReference>
<evidence type="ECO:0000256" key="6">
    <source>
        <dbReference type="ARBA" id="ARBA00023012"/>
    </source>
</evidence>
<dbReference type="SUPFAM" id="SSF47384">
    <property type="entry name" value="Homodimeric domain of signal transducing histidine kinase"/>
    <property type="match status" value="1"/>
</dbReference>
<feature type="domain" description="Response regulatory" evidence="10">
    <location>
        <begin position="6"/>
        <end position="122"/>
    </location>
</feature>
<keyword evidence="3 7" id="KW-0597">Phosphoprotein</keyword>
<sequence>MADRIRVLLVDDDADVADLTATYLERVSDRITAVRKATPGEGLAALDAERIDCIVSDYDMPETNGLEFLESVRAVESNLPFILFTGKGSEEIASEAISAGVTDYLQKVGGSEQYEMLANRIENAVAQHRAEAEAIEANRQMLRMFQRITDAFFAIDNDWKVTYINQRAAEFLGYSQDDLIGEDLRELFPKKGGERLYDAYQRAFEKQEPVTLEAKSVFRPGKWVEERVYPAEDGLSVYFQDITERKEMEAEIREAKGKIEDLHDIAARVVTCTSDEEIYDLAIEAAKEILEFDICAADAIEDGLLVPKAVSTKSPTDGYYEGTPLDADENLAAETARNQTSRLVTDLHEAGYAPAEATYQSAVSIPIGDVGVFQAVSKEVGGFDEDDLELAELLVTHITQALKRIQFEEELRAEIDRFAALFDNVPNATVSYVFDEGEPVVRDVNPAFEDAFGWDVESIVDRPMDDFLVPSGKENEARRINERVKEGIRIEGEEIGRQTEDGVRDFLLHTAPVQVGDSSEGFTIYTDITVQKQRERKLERQNERLDEFASVISHDLRNPLNVATGRLDLLQAEYDSHHIPPIQRALDRMEALIEDVLALAQQGKVVSETGAVSLTRVVKHAWAMVSTETAELYLDDSLAVVDADEGRLCELLENLFRNAIEHAGSDATVTVGPLEDEDGFFVADDGPGIPSDDHATVFEHGYSTTDGGTGFGLAIVRSITEAHGWEIRSVETGEDCARFEILT</sequence>
<dbReference type="InterPro" id="IPR011006">
    <property type="entry name" value="CheY-like_superfamily"/>
</dbReference>
<comment type="catalytic activity">
    <reaction evidence="1">
        <text>ATP + protein L-histidine = ADP + protein N-phospho-L-histidine.</text>
        <dbReference type="EC" id="2.7.13.3"/>
    </reaction>
</comment>
<dbReference type="SMART" id="SM00387">
    <property type="entry name" value="HATPase_c"/>
    <property type="match status" value="1"/>
</dbReference>
<dbReference type="CDD" id="cd00075">
    <property type="entry name" value="HATPase"/>
    <property type="match status" value="1"/>
</dbReference>
<evidence type="ECO:0000256" key="3">
    <source>
        <dbReference type="ARBA" id="ARBA00022553"/>
    </source>
</evidence>
<name>A0A1N7B5T9_9EURY</name>
<dbReference type="InterPro" id="IPR036097">
    <property type="entry name" value="HisK_dim/P_sf"/>
</dbReference>
<dbReference type="Pfam" id="PF08448">
    <property type="entry name" value="PAS_4"/>
    <property type="match status" value="1"/>
</dbReference>
<dbReference type="CDD" id="cd00156">
    <property type="entry name" value="REC"/>
    <property type="match status" value="1"/>
</dbReference>
<feature type="domain" description="Histidine kinase" evidence="9">
    <location>
        <begin position="551"/>
        <end position="743"/>
    </location>
</feature>
<dbReference type="CDD" id="cd00130">
    <property type="entry name" value="PAS"/>
    <property type="match status" value="1"/>
</dbReference>
<dbReference type="Pfam" id="PF00512">
    <property type="entry name" value="HisKA"/>
    <property type="match status" value="1"/>
</dbReference>
<dbReference type="CDD" id="cd00082">
    <property type="entry name" value="HisKA"/>
    <property type="match status" value="1"/>
</dbReference>
<evidence type="ECO:0000256" key="7">
    <source>
        <dbReference type="PROSITE-ProRule" id="PRU00169"/>
    </source>
</evidence>
<dbReference type="InterPro" id="IPR036890">
    <property type="entry name" value="HATPase_C_sf"/>
</dbReference>
<feature type="modified residue" description="4-aspartylphosphate" evidence="7">
    <location>
        <position position="57"/>
    </location>
</feature>
<dbReference type="Proteomes" id="UP000186914">
    <property type="component" value="Unassembled WGS sequence"/>
</dbReference>
<evidence type="ECO:0000256" key="4">
    <source>
        <dbReference type="ARBA" id="ARBA00022679"/>
    </source>
</evidence>
<dbReference type="RefSeq" id="WP_076430405.1">
    <property type="nucleotide sequence ID" value="NZ_FTNO01000002.1"/>
</dbReference>
<evidence type="ECO:0000256" key="1">
    <source>
        <dbReference type="ARBA" id="ARBA00000085"/>
    </source>
</evidence>
<dbReference type="EC" id="2.7.13.3" evidence="2"/>
<dbReference type="InterPro" id="IPR005467">
    <property type="entry name" value="His_kinase_dom"/>
</dbReference>
<dbReference type="SMART" id="SM00388">
    <property type="entry name" value="HisKA"/>
    <property type="match status" value="1"/>
</dbReference>
<dbReference type="InterPro" id="IPR003661">
    <property type="entry name" value="HisK_dim/P_dom"/>
</dbReference>
<evidence type="ECO:0000256" key="2">
    <source>
        <dbReference type="ARBA" id="ARBA00012438"/>
    </source>
</evidence>
<dbReference type="Pfam" id="PF13185">
    <property type="entry name" value="GAF_2"/>
    <property type="match status" value="1"/>
</dbReference>
<protein>
    <recommendedName>
        <fullName evidence="2">histidine kinase</fullName>
        <ecNumber evidence="2">2.7.13.3</ecNumber>
    </recommendedName>
</protein>
<reference evidence="13" key="1">
    <citation type="submission" date="2017-01" db="EMBL/GenBank/DDBJ databases">
        <authorList>
            <person name="Varghese N."/>
            <person name="Submissions S."/>
        </authorList>
    </citation>
    <scope>NUCLEOTIDE SEQUENCE [LARGE SCALE GENOMIC DNA]</scope>
    <source>
        <strain evidence="13">CGMCC 1.7737</strain>
    </source>
</reference>
<dbReference type="SUPFAM" id="SSF52172">
    <property type="entry name" value="CheY-like"/>
    <property type="match status" value="1"/>
</dbReference>
<feature type="coiled-coil region" evidence="8">
    <location>
        <begin position="111"/>
        <end position="138"/>
    </location>
</feature>
<dbReference type="Pfam" id="PF00072">
    <property type="entry name" value="Response_reg"/>
    <property type="match status" value="1"/>
</dbReference>
<dbReference type="InterPro" id="IPR013656">
    <property type="entry name" value="PAS_4"/>
</dbReference>
<organism evidence="12 13">
    <name type="scientific">Haladaptatus litoreus</name>
    <dbReference type="NCBI Taxonomy" id="553468"/>
    <lineage>
        <taxon>Archaea</taxon>
        <taxon>Methanobacteriati</taxon>
        <taxon>Methanobacteriota</taxon>
        <taxon>Stenosarchaea group</taxon>
        <taxon>Halobacteria</taxon>
        <taxon>Halobacteriales</taxon>
        <taxon>Haladaptataceae</taxon>
        <taxon>Haladaptatus</taxon>
    </lineage>
</organism>
<dbReference type="Gene3D" id="3.40.50.2300">
    <property type="match status" value="1"/>
</dbReference>
<keyword evidence="13" id="KW-1185">Reference proteome</keyword>
<dbReference type="SUPFAM" id="SSF55874">
    <property type="entry name" value="ATPase domain of HSP90 chaperone/DNA topoisomerase II/histidine kinase"/>
    <property type="match status" value="1"/>
</dbReference>
<dbReference type="Gene3D" id="1.10.287.130">
    <property type="match status" value="1"/>
</dbReference>
<evidence type="ECO:0000259" key="9">
    <source>
        <dbReference type="PROSITE" id="PS50109"/>
    </source>
</evidence>
<dbReference type="PROSITE" id="PS50110">
    <property type="entry name" value="RESPONSE_REGULATORY"/>
    <property type="match status" value="1"/>
</dbReference>
<dbReference type="SMART" id="SM00448">
    <property type="entry name" value="REC"/>
    <property type="match status" value="1"/>
</dbReference>
<accession>A0A1N7B5T9</accession>
<evidence type="ECO:0000259" key="11">
    <source>
        <dbReference type="PROSITE" id="PS50112"/>
    </source>
</evidence>
<dbReference type="Gene3D" id="3.30.450.20">
    <property type="entry name" value="PAS domain"/>
    <property type="match status" value="2"/>
</dbReference>
<dbReference type="PANTHER" id="PTHR43711">
    <property type="entry name" value="TWO-COMPONENT HISTIDINE KINASE"/>
    <property type="match status" value="1"/>
</dbReference>
<keyword evidence="6" id="KW-0902">Two-component regulatory system</keyword>
<evidence type="ECO:0000256" key="8">
    <source>
        <dbReference type="SAM" id="Coils"/>
    </source>
</evidence>
<dbReference type="InterPro" id="IPR000014">
    <property type="entry name" value="PAS"/>
</dbReference>
<dbReference type="AlphaFoldDB" id="A0A1N7B5T9"/>
<evidence type="ECO:0000313" key="13">
    <source>
        <dbReference type="Proteomes" id="UP000186914"/>
    </source>
</evidence>
<dbReference type="PROSITE" id="PS50109">
    <property type="entry name" value="HIS_KIN"/>
    <property type="match status" value="1"/>
</dbReference>
<keyword evidence="8" id="KW-0175">Coiled coil</keyword>
<dbReference type="SUPFAM" id="SSF55785">
    <property type="entry name" value="PYP-like sensor domain (PAS domain)"/>
    <property type="match status" value="2"/>
</dbReference>
<dbReference type="OrthoDB" id="8127at2157"/>
<dbReference type="InterPro" id="IPR029016">
    <property type="entry name" value="GAF-like_dom_sf"/>
</dbReference>
<dbReference type="InterPro" id="IPR050736">
    <property type="entry name" value="Sensor_HK_Regulatory"/>
</dbReference>
<evidence type="ECO:0000256" key="5">
    <source>
        <dbReference type="ARBA" id="ARBA00022777"/>
    </source>
</evidence>
<dbReference type="Pfam" id="PF02518">
    <property type="entry name" value="HATPase_c"/>
    <property type="match status" value="1"/>
</dbReference>
<dbReference type="Pfam" id="PF13188">
    <property type="entry name" value="PAS_8"/>
    <property type="match status" value="1"/>
</dbReference>